<feature type="compositionally biased region" description="Polar residues" evidence="5">
    <location>
        <begin position="1072"/>
        <end position="1081"/>
    </location>
</feature>
<feature type="compositionally biased region" description="Basic and acidic residues" evidence="5">
    <location>
        <begin position="565"/>
        <end position="583"/>
    </location>
</feature>
<dbReference type="CDD" id="cd15550">
    <property type="entry name" value="PHD_MLL5"/>
    <property type="match status" value="1"/>
</dbReference>
<dbReference type="Proteomes" id="UP000054359">
    <property type="component" value="Unassembled WGS sequence"/>
</dbReference>
<evidence type="ECO:0000313" key="7">
    <source>
        <dbReference type="EMBL" id="KFM63944.1"/>
    </source>
</evidence>
<feature type="region of interest" description="Disordered" evidence="5">
    <location>
        <begin position="196"/>
        <end position="280"/>
    </location>
</feature>
<keyword evidence="8" id="KW-1185">Reference proteome</keyword>
<dbReference type="InterPro" id="IPR013083">
    <property type="entry name" value="Znf_RING/FYVE/PHD"/>
</dbReference>
<keyword evidence="4" id="KW-0156">Chromatin regulator</keyword>
<feature type="non-terminal residue" evidence="7">
    <location>
        <position position="1542"/>
    </location>
</feature>
<gene>
    <name evidence="7" type="ORF">X975_25498</name>
</gene>
<feature type="compositionally biased region" description="Polar residues" evidence="5">
    <location>
        <begin position="793"/>
        <end position="809"/>
    </location>
</feature>
<dbReference type="GO" id="GO:0006355">
    <property type="term" value="P:regulation of DNA-templated transcription"/>
    <property type="evidence" value="ECO:0007669"/>
    <property type="project" value="TreeGrafter"/>
</dbReference>
<accession>A0A087TFQ5</accession>
<dbReference type="PROSITE" id="PS50280">
    <property type="entry name" value="SET"/>
    <property type="match status" value="1"/>
</dbReference>
<dbReference type="Gene3D" id="3.30.40.10">
    <property type="entry name" value="Zinc/RING finger domain, C3HC4 (zinc finger)"/>
    <property type="match status" value="1"/>
</dbReference>
<feature type="domain" description="SET" evidence="6">
    <location>
        <begin position="329"/>
        <end position="451"/>
    </location>
</feature>
<feature type="compositionally biased region" description="Basic and acidic residues" evidence="5">
    <location>
        <begin position="234"/>
        <end position="244"/>
    </location>
</feature>
<dbReference type="GO" id="GO:0008276">
    <property type="term" value="F:protein methyltransferase activity"/>
    <property type="evidence" value="ECO:0007669"/>
    <property type="project" value="UniProtKB-ARBA"/>
</dbReference>
<dbReference type="SUPFAM" id="SSF57903">
    <property type="entry name" value="FYVE/PHD zinc finger"/>
    <property type="match status" value="1"/>
</dbReference>
<feature type="region of interest" description="Disordered" evidence="5">
    <location>
        <begin position="1136"/>
        <end position="1159"/>
    </location>
</feature>
<dbReference type="InterPro" id="IPR019786">
    <property type="entry name" value="Zinc_finger_PHD-type_CS"/>
</dbReference>
<feature type="region of interest" description="Disordered" evidence="5">
    <location>
        <begin position="1399"/>
        <end position="1430"/>
    </location>
</feature>
<proteinExistence type="predicted"/>
<keyword evidence="7" id="KW-0489">Methyltransferase</keyword>
<dbReference type="Gene3D" id="2.170.270.10">
    <property type="entry name" value="SET domain"/>
    <property type="match status" value="1"/>
</dbReference>
<protein>
    <submittedName>
        <fullName evidence="7">Histone-lysine N-methyltransferase MLL5</fullName>
    </submittedName>
</protein>
<dbReference type="InterPro" id="IPR001214">
    <property type="entry name" value="SET_dom"/>
</dbReference>
<evidence type="ECO:0000256" key="4">
    <source>
        <dbReference type="ARBA" id="ARBA00022853"/>
    </source>
</evidence>
<dbReference type="SMART" id="SM00249">
    <property type="entry name" value="PHD"/>
    <property type="match status" value="1"/>
</dbReference>
<keyword evidence="3" id="KW-0862">Zinc</keyword>
<dbReference type="GO" id="GO:0008170">
    <property type="term" value="F:N-methyltransferase activity"/>
    <property type="evidence" value="ECO:0007669"/>
    <property type="project" value="UniProtKB-ARBA"/>
</dbReference>
<feature type="compositionally biased region" description="Basic residues" evidence="5">
    <location>
        <begin position="643"/>
        <end position="662"/>
    </location>
</feature>
<feature type="compositionally biased region" description="Polar residues" evidence="5">
    <location>
        <begin position="505"/>
        <end position="519"/>
    </location>
</feature>
<dbReference type="CDD" id="cd10529">
    <property type="entry name" value="SET_SETD5-like"/>
    <property type="match status" value="1"/>
</dbReference>
<dbReference type="FunFam" id="3.30.40.10:FF:000150">
    <property type="entry name" value="Inactive histone-lysine N-methyltransferase 2E"/>
    <property type="match status" value="1"/>
</dbReference>
<dbReference type="SUPFAM" id="SSF82199">
    <property type="entry name" value="SET domain"/>
    <property type="match status" value="1"/>
</dbReference>
<keyword evidence="2" id="KW-0863">Zinc-finger</keyword>
<dbReference type="OrthoDB" id="1928087at2759"/>
<sequence length="1542" mass="169458">MSIIIHFNPSPYIPSAAVVPSTSPCLSKSARKLEMLPGIEHSDGPVMTDDESSMVDIATSNTLYTHVVKEVKTNVNHSLGSCFGLPYQDHNYGAPPPPTPPSCSPCASPAHANGIPDEDTNLSVVSTSTTNEEAQGGSSVTRCICGFEHDDEYMICCDRCLVWQHVDCMGLDRNNIPETYLCERCEPRKVDRHKAKVLQTRKKVAMTDSSESDEESSNKNSERRPKTRSKRRKKEDDKNDEKGDCSTVRRSKNIAKHSKERIDMKRSKLKRSKNKDSTSTAEEDLHELCDIYEYSENNFEFALYNQYTPEVQHIARQLNAQGYEKKILEQLETRECKVAVKDSTIKLLCMCDLPRDQPIIEVRGKFLLTSQFWELHPVFRKRIYPYVLFYMLNQEEICVDASLYGNNARFVRKSCKPNADLRHMIYNGNLHLYLISTKVIFKEDEVTIPFDFNDKESLKDCECACQTDDCLLKSSKKNGSIEICQEKKRKGRRSISLASADEDSSQSLGSVTTSKLKTSSPVKNITVHQVLASLPSHTNSEHLDTKGPSDHETEEQVNERKKKMTREERKIDAIMRAFDQMEKAKRRRQQALERQKTLQPKSEEGTKKSEPGPSVPREEENVTIAAVPFESHHTEDKVISTPKPKKGKRRRGSGTPSRRRTRSGCSDILQDLDDTTSMKSVEITSSPVCSLDNNNHVSGETSTVPPATLNNVSSASPVPSMAPVLLKTKRALLHEWLQVKSESTAVSTPVTSPLSIHTEVKWNVSESTSTCYVRCTKDGPHSGGISAAHLRRSSSSGHIRTIQTNSASGPASAKKRWLRQAMHDCNTCDAQLSLESCSMEALPSPSVDNGCLSPTCHTDLSSPGGVPDDHITPLKKRRLMRESVESVASPLSPSVTNCIESTSATVSNSLSSEVSVESGMDASDQPLLCDVNSLTDSPEKESVSKINGNTFDTANTPRQIASADEMEISDGEQPCSSFSNAYNSFSEKLDSNELTCNIPGSSMQKHCDYELKIKDDIKTKTVQETDCSELSPIICIKTLSQTPDLAPETYVESKRHLLKVLSDKTVSDNKKSANTIDSSEGASVDTKSENISAQNLLSRTHTTDNQVLSSVNISNFVTSRVSESLNQVAVSPCEPVLTSPKVSDHLQPPKNETDHASKQDMKLCEEQNSVPAVNFEHSVSPGNRNSVVSDCLSIANNISYQTTCGNVSSSVSDCVDIPVVIQASNHNSDNIEKAKETGESDLQPVVASSETPEPARSSATQKRKVSLSEYRLRMRESINRVKGLETTKKCTSASKICATAIPEKLPEQVTLAPLPLFDTSVTPGSPAHCSSKSVKKKNEMVKSAEEETKNECLEYRGNLTERLKREFGFDDDVEGSTMASLGQTKPVNNAKTSSNQIIPSVPVCAQPPPPPPPPPPRPPRPNQTLLGGPVVASSPQFGFHVAPPYPQPPYIINQVPGAQYVPAQPALAVSALPSVHPAGVQCTVRPSLLPSAHSFASSVPSTVLRPPTQHEYASLNAQNYAALVHQPPPPPPQKAFPHVYQP</sequence>
<feature type="region of interest" description="Disordered" evidence="5">
    <location>
        <begin position="533"/>
        <end position="679"/>
    </location>
</feature>
<keyword evidence="1" id="KW-0479">Metal-binding</keyword>
<organism evidence="7 8">
    <name type="scientific">Stegodyphus mimosarum</name>
    <name type="common">African social velvet spider</name>
    <dbReference type="NCBI Taxonomy" id="407821"/>
    <lineage>
        <taxon>Eukaryota</taxon>
        <taxon>Metazoa</taxon>
        <taxon>Ecdysozoa</taxon>
        <taxon>Arthropoda</taxon>
        <taxon>Chelicerata</taxon>
        <taxon>Arachnida</taxon>
        <taxon>Araneae</taxon>
        <taxon>Araneomorphae</taxon>
        <taxon>Entelegynae</taxon>
        <taxon>Eresoidea</taxon>
        <taxon>Eresidae</taxon>
        <taxon>Stegodyphus</taxon>
    </lineage>
</organism>
<dbReference type="InterPro" id="IPR046341">
    <property type="entry name" value="SET_dom_sf"/>
</dbReference>
<dbReference type="Pfam" id="PF00856">
    <property type="entry name" value="SET"/>
    <property type="match status" value="1"/>
</dbReference>
<evidence type="ECO:0000256" key="5">
    <source>
        <dbReference type="SAM" id="MobiDB-lite"/>
    </source>
</evidence>
<dbReference type="GO" id="GO:0032259">
    <property type="term" value="P:methylation"/>
    <property type="evidence" value="ECO:0007669"/>
    <property type="project" value="UniProtKB-KW"/>
</dbReference>
<dbReference type="GO" id="GO:0034967">
    <property type="term" value="C:Set3 complex"/>
    <property type="evidence" value="ECO:0007669"/>
    <property type="project" value="TreeGrafter"/>
</dbReference>
<feature type="region of interest" description="Disordered" evidence="5">
    <location>
        <begin position="1523"/>
        <end position="1542"/>
    </location>
</feature>
<dbReference type="InterPro" id="IPR001965">
    <property type="entry name" value="Znf_PHD"/>
</dbReference>
<feature type="compositionally biased region" description="Pro residues" evidence="5">
    <location>
        <begin position="1405"/>
        <end position="1421"/>
    </location>
</feature>
<feature type="region of interest" description="Disordered" evidence="5">
    <location>
        <begin position="1068"/>
        <end position="1087"/>
    </location>
</feature>
<reference evidence="7 8" key="1">
    <citation type="submission" date="2013-11" db="EMBL/GenBank/DDBJ databases">
        <title>Genome sequencing of Stegodyphus mimosarum.</title>
        <authorList>
            <person name="Bechsgaard J."/>
        </authorList>
    </citation>
    <scope>NUCLEOTIDE SEQUENCE [LARGE SCALE GENOMIC DNA]</scope>
</reference>
<dbReference type="SMART" id="SM00317">
    <property type="entry name" value="SET"/>
    <property type="match status" value="1"/>
</dbReference>
<feature type="compositionally biased region" description="Basic and acidic residues" evidence="5">
    <location>
        <begin position="539"/>
        <end position="551"/>
    </location>
</feature>
<dbReference type="InterPro" id="IPR011011">
    <property type="entry name" value="Znf_FYVE_PHD"/>
</dbReference>
<dbReference type="GO" id="GO:0008270">
    <property type="term" value="F:zinc ion binding"/>
    <property type="evidence" value="ECO:0007669"/>
    <property type="project" value="UniProtKB-KW"/>
</dbReference>
<dbReference type="GO" id="GO:0006325">
    <property type="term" value="P:chromatin organization"/>
    <property type="evidence" value="ECO:0007669"/>
    <property type="project" value="UniProtKB-KW"/>
</dbReference>
<dbReference type="STRING" id="407821.A0A087TFQ5"/>
<evidence type="ECO:0000313" key="8">
    <source>
        <dbReference type="Proteomes" id="UP000054359"/>
    </source>
</evidence>
<evidence type="ECO:0000259" key="6">
    <source>
        <dbReference type="PROSITE" id="PS50280"/>
    </source>
</evidence>
<evidence type="ECO:0000256" key="1">
    <source>
        <dbReference type="ARBA" id="ARBA00022723"/>
    </source>
</evidence>
<keyword evidence="7" id="KW-0808">Transferase</keyword>
<dbReference type="GO" id="GO:0008757">
    <property type="term" value="F:S-adenosylmethionine-dependent methyltransferase activity"/>
    <property type="evidence" value="ECO:0007669"/>
    <property type="project" value="UniProtKB-ARBA"/>
</dbReference>
<feature type="compositionally biased region" description="Basic residues" evidence="5">
    <location>
        <begin position="249"/>
        <end position="259"/>
    </location>
</feature>
<dbReference type="PANTHER" id="PTHR46462">
    <property type="entry name" value="UPSET, ISOFORM A"/>
    <property type="match status" value="1"/>
</dbReference>
<dbReference type="PANTHER" id="PTHR46462:SF3">
    <property type="entry name" value="UPSET, ISOFORM A"/>
    <property type="match status" value="1"/>
</dbReference>
<name>A0A087TFQ5_STEMI</name>
<evidence type="ECO:0000256" key="3">
    <source>
        <dbReference type="ARBA" id="ARBA00022833"/>
    </source>
</evidence>
<dbReference type="Pfam" id="PF20826">
    <property type="entry name" value="PHD_5"/>
    <property type="match status" value="1"/>
</dbReference>
<evidence type="ECO:0000256" key="2">
    <source>
        <dbReference type="ARBA" id="ARBA00022771"/>
    </source>
</evidence>
<dbReference type="EMBL" id="KK115013">
    <property type="protein sequence ID" value="KFM63944.1"/>
    <property type="molecule type" value="Genomic_DNA"/>
</dbReference>
<feature type="region of interest" description="Disordered" evidence="5">
    <location>
        <begin position="791"/>
        <end position="811"/>
    </location>
</feature>
<feature type="compositionally biased region" description="Basic and acidic residues" evidence="5">
    <location>
        <begin position="590"/>
        <end position="620"/>
    </location>
</feature>
<dbReference type="GO" id="GO:0070210">
    <property type="term" value="C:Rpd3L-Expanded complex"/>
    <property type="evidence" value="ECO:0007669"/>
    <property type="project" value="TreeGrafter"/>
</dbReference>
<feature type="region of interest" description="Disordered" evidence="5">
    <location>
        <begin position="1233"/>
        <end position="1266"/>
    </location>
</feature>
<dbReference type="PROSITE" id="PS01359">
    <property type="entry name" value="ZF_PHD_1"/>
    <property type="match status" value="1"/>
</dbReference>
<feature type="region of interest" description="Disordered" evidence="5">
    <location>
        <begin position="494"/>
        <end position="519"/>
    </location>
</feature>